<dbReference type="GO" id="GO:0004519">
    <property type="term" value="F:endonuclease activity"/>
    <property type="evidence" value="ECO:0007669"/>
    <property type="project" value="InterPro"/>
</dbReference>
<feature type="domain" description="HNH nuclease" evidence="1">
    <location>
        <begin position="250"/>
        <end position="303"/>
    </location>
</feature>
<dbReference type="Pfam" id="PF01844">
    <property type="entry name" value="HNH"/>
    <property type="match status" value="1"/>
</dbReference>
<dbReference type="Proteomes" id="UP000019222">
    <property type="component" value="Chromosome"/>
</dbReference>
<evidence type="ECO:0000259" key="1">
    <source>
        <dbReference type="SMART" id="SM00507"/>
    </source>
</evidence>
<dbReference type="AlphaFoldDB" id="W5XXY5"/>
<protein>
    <recommendedName>
        <fullName evidence="1">HNH nuclease domain-containing protein</fullName>
    </recommendedName>
</protein>
<name>W5XXY5_9CORY</name>
<dbReference type="KEGG" id="cvt:B843_00790"/>
<organism evidence="2 3">
    <name type="scientific">Corynebacterium vitaeruminis DSM 20294</name>
    <dbReference type="NCBI Taxonomy" id="1224164"/>
    <lineage>
        <taxon>Bacteria</taxon>
        <taxon>Bacillati</taxon>
        <taxon>Actinomycetota</taxon>
        <taxon>Actinomycetes</taxon>
        <taxon>Mycobacteriales</taxon>
        <taxon>Corynebacteriaceae</taxon>
        <taxon>Corynebacterium</taxon>
    </lineage>
</organism>
<dbReference type="InterPro" id="IPR003615">
    <property type="entry name" value="HNH_nuc"/>
</dbReference>
<evidence type="ECO:0000313" key="3">
    <source>
        <dbReference type="Proteomes" id="UP000019222"/>
    </source>
</evidence>
<gene>
    <name evidence="2" type="ORF">B843_00790</name>
</gene>
<dbReference type="HOGENOM" id="CLU_051470_0_0_11"/>
<dbReference type="GO" id="GO:0003676">
    <property type="term" value="F:nucleic acid binding"/>
    <property type="evidence" value="ECO:0007669"/>
    <property type="project" value="InterPro"/>
</dbReference>
<dbReference type="Gene3D" id="1.10.30.50">
    <property type="match status" value="1"/>
</dbReference>
<dbReference type="GO" id="GO:0008270">
    <property type="term" value="F:zinc ion binding"/>
    <property type="evidence" value="ECO:0007669"/>
    <property type="project" value="InterPro"/>
</dbReference>
<dbReference type="STRING" id="1224164.B843_00790"/>
<dbReference type="eggNOG" id="COG1403">
    <property type="taxonomic scope" value="Bacteria"/>
</dbReference>
<dbReference type="InterPro" id="IPR002711">
    <property type="entry name" value="HNH"/>
</dbReference>
<dbReference type="CDD" id="cd00085">
    <property type="entry name" value="HNHc"/>
    <property type="match status" value="1"/>
</dbReference>
<sequence length="332" mass="36548">MNALEMFGALLKSPLELMKLARGLSAQELERVVPEKAAASLAALTKVYAEPVVFSRKQADCVKGIEENEHSLDTLEVIESLAQRVAGHSKKWQLRQGLCREKGTPSEIKELGLKLVKALRKPRTVPVGVSVRRYTDQTWSMRVNGPAALIAELYDPIKDADDPASALHQAVTGGEAVRTVLRPVVTIPLDAADKVIDGTGDETVLLCSDGVERTSTEVAKLALDEEWGFALIHPVEGPVDLVRSKRFANDKQRILAKVENPTCPWDNCHKPADECEVHHIIPWQLGGHTSSRNLTTCCAYHNGVNDDDPNAPPSRGRLERINGRIRRVYRAP</sequence>
<keyword evidence="3" id="KW-1185">Reference proteome</keyword>
<proteinExistence type="predicted"/>
<dbReference type="EMBL" id="CP004353">
    <property type="protein sequence ID" value="AHI21554.1"/>
    <property type="molecule type" value="Genomic_DNA"/>
</dbReference>
<dbReference type="PATRIC" id="fig|1224164.3.peg.158"/>
<reference evidence="2 3" key="1">
    <citation type="submission" date="2013-02" db="EMBL/GenBank/DDBJ databases">
        <title>The complete genome sequence of Corynebacterium vitaeruminis DSM 20294.</title>
        <authorList>
            <person name="Ruckert C."/>
            <person name="Albersmeier A."/>
            <person name="Kalinowski J."/>
        </authorList>
    </citation>
    <scope>NUCLEOTIDE SEQUENCE [LARGE SCALE GENOMIC DNA]</scope>
    <source>
        <strain evidence="3">ATCC 10234</strain>
    </source>
</reference>
<accession>W5XXY5</accession>
<dbReference type="RefSeq" id="WP_025251627.1">
    <property type="nucleotide sequence ID" value="NZ_CP004353.1"/>
</dbReference>
<dbReference type="SMART" id="SM00507">
    <property type="entry name" value="HNHc"/>
    <property type="match status" value="1"/>
</dbReference>
<evidence type="ECO:0000313" key="2">
    <source>
        <dbReference type="EMBL" id="AHI21554.1"/>
    </source>
</evidence>